<dbReference type="STRING" id="471855.Shel_14980"/>
<gene>
    <name evidence="8" type="ordered locus">Shel_14980</name>
</gene>
<dbReference type="HOGENOM" id="CLU_309200_0_0_11"/>
<dbReference type="AlphaFoldDB" id="C7N6I3"/>
<organism evidence="8 9">
    <name type="scientific">Slackia heliotrinireducens (strain ATCC 29202 / DSM 20476 / NCTC 11029 / RHS 1)</name>
    <name type="common">Peptococcus heliotrinreducens</name>
    <dbReference type="NCBI Taxonomy" id="471855"/>
    <lineage>
        <taxon>Bacteria</taxon>
        <taxon>Bacillati</taxon>
        <taxon>Actinomycetota</taxon>
        <taxon>Coriobacteriia</taxon>
        <taxon>Eggerthellales</taxon>
        <taxon>Eggerthellaceae</taxon>
        <taxon>Slackia</taxon>
    </lineage>
</organism>
<dbReference type="Proteomes" id="UP000002026">
    <property type="component" value="Chromosome"/>
</dbReference>
<feature type="domain" description="Protein kinase" evidence="7">
    <location>
        <begin position="49"/>
        <end position="315"/>
    </location>
</feature>
<evidence type="ECO:0000256" key="4">
    <source>
        <dbReference type="ARBA" id="ARBA00022777"/>
    </source>
</evidence>
<reference evidence="8 9" key="1">
    <citation type="journal article" date="2009" name="Stand. Genomic Sci.">
        <title>Complete genome sequence of Slackia heliotrinireducens type strain (RHS 1).</title>
        <authorList>
            <person name="Pukall R."/>
            <person name="Lapidus A."/>
            <person name="Nolan M."/>
            <person name="Copeland A."/>
            <person name="Glavina Del Rio T."/>
            <person name="Lucas S."/>
            <person name="Chen F."/>
            <person name="Tice H."/>
            <person name="Cheng J.F."/>
            <person name="Chertkov O."/>
            <person name="Bruce D."/>
            <person name="Goodwin L."/>
            <person name="Kuske C."/>
            <person name="Brettin T."/>
            <person name="Detter J.C."/>
            <person name="Han C."/>
            <person name="Pitluck S."/>
            <person name="Pati A."/>
            <person name="Mavrommatis K."/>
            <person name="Ivanova N."/>
            <person name="Ovchinnikova G."/>
            <person name="Chen A."/>
            <person name="Palaniappan K."/>
            <person name="Schneider S."/>
            <person name="Rohde M."/>
            <person name="Chain P."/>
            <person name="D'haeseleer P."/>
            <person name="Goker M."/>
            <person name="Bristow J."/>
            <person name="Eisen J.A."/>
            <person name="Markowitz V."/>
            <person name="Kyrpides N.C."/>
            <person name="Klenk H.P."/>
            <person name="Hugenholtz P."/>
        </authorList>
    </citation>
    <scope>NUCLEOTIDE SEQUENCE [LARGE SCALE GENOMIC DNA]</scope>
    <source>
        <strain evidence="9">ATCC 29202 / DSM 20476 / NCTC 11029 / RHS 1</strain>
    </source>
</reference>
<keyword evidence="5" id="KW-0067">ATP-binding</keyword>
<evidence type="ECO:0000256" key="1">
    <source>
        <dbReference type="ARBA" id="ARBA00022527"/>
    </source>
</evidence>
<evidence type="ECO:0000259" key="7">
    <source>
        <dbReference type="PROSITE" id="PS50011"/>
    </source>
</evidence>
<dbReference type="Gene3D" id="1.10.510.10">
    <property type="entry name" value="Transferase(Phosphotransferase) domain 1"/>
    <property type="match status" value="1"/>
</dbReference>
<dbReference type="KEGG" id="shi:Shel_14980"/>
<evidence type="ECO:0000256" key="6">
    <source>
        <dbReference type="SAM" id="Phobius"/>
    </source>
</evidence>
<dbReference type="GO" id="GO:0005524">
    <property type="term" value="F:ATP binding"/>
    <property type="evidence" value="ECO:0007669"/>
    <property type="project" value="UniProtKB-KW"/>
</dbReference>
<dbReference type="InterPro" id="IPR000719">
    <property type="entry name" value="Prot_kinase_dom"/>
</dbReference>
<dbReference type="PROSITE" id="PS00108">
    <property type="entry name" value="PROTEIN_KINASE_ST"/>
    <property type="match status" value="1"/>
</dbReference>
<dbReference type="EMBL" id="CP001684">
    <property type="protein sequence ID" value="ACV22518.1"/>
    <property type="molecule type" value="Genomic_DNA"/>
</dbReference>
<dbReference type="InterPro" id="IPR011009">
    <property type="entry name" value="Kinase-like_dom_sf"/>
</dbReference>
<dbReference type="CDD" id="cd00180">
    <property type="entry name" value="PKc"/>
    <property type="match status" value="1"/>
</dbReference>
<evidence type="ECO:0000313" key="9">
    <source>
        <dbReference type="Proteomes" id="UP000002026"/>
    </source>
</evidence>
<dbReference type="RefSeq" id="WP_012798620.1">
    <property type="nucleotide sequence ID" value="NC_013165.1"/>
</dbReference>
<name>C7N6I3_SLAHD</name>
<evidence type="ECO:0000313" key="8">
    <source>
        <dbReference type="EMBL" id="ACV22518.1"/>
    </source>
</evidence>
<dbReference type="PANTHER" id="PTHR24345:SF0">
    <property type="entry name" value="CELL CYCLE SERINE_THREONINE-PROTEIN KINASE CDC5_MSD2"/>
    <property type="match status" value="1"/>
</dbReference>
<keyword evidence="6" id="KW-1133">Transmembrane helix</keyword>
<feature type="transmembrane region" description="Helical" evidence="6">
    <location>
        <begin position="957"/>
        <end position="975"/>
    </location>
</feature>
<dbReference type="GO" id="GO:0004674">
    <property type="term" value="F:protein serine/threonine kinase activity"/>
    <property type="evidence" value="ECO:0007669"/>
    <property type="project" value="UniProtKB-KW"/>
</dbReference>
<keyword evidence="4 8" id="KW-0418">Kinase</keyword>
<feature type="transmembrane region" description="Helical" evidence="6">
    <location>
        <begin position="931"/>
        <end position="950"/>
    </location>
</feature>
<feature type="transmembrane region" description="Helical" evidence="6">
    <location>
        <begin position="794"/>
        <end position="812"/>
    </location>
</feature>
<evidence type="ECO:0000256" key="3">
    <source>
        <dbReference type="ARBA" id="ARBA00022741"/>
    </source>
</evidence>
<dbReference type="Pfam" id="PF00069">
    <property type="entry name" value="Pkinase"/>
    <property type="match status" value="1"/>
</dbReference>
<keyword evidence="3" id="KW-0547">Nucleotide-binding</keyword>
<keyword evidence="6" id="KW-0812">Transmembrane</keyword>
<proteinExistence type="predicted"/>
<feature type="transmembrane region" description="Helical" evidence="6">
    <location>
        <begin position="745"/>
        <end position="765"/>
    </location>
</feature>
<feature type="transmembrane region" description="Helical" evidence="6">
    <location>
        <begin position="892"/>
        <end position="911"/>
    </location>
</feature>
<keyword evidence="1" id="KW-0723">Serine/threonine-protein kinase</keyword>
<dbReference type="SMART" id="SM00220">
    <property type="entry name" value="S_TKc"/>
    <property type="match status" value="1"/>
</dbReference>
<dbReference type="PANTHER" id="PTHR24345">
    <property type="entry name" value="SERINE/THREONINE-PROTEIN KINASE PLK"/>
    <property type="match status" value="1"/>
</dbReference>
<evidence type="ECO:0000256" key="5">
    <source>
        <dbReference type="ARBA" id="ARBA00022840"/>
    </source>
</evidence>
<dbReference type="SUPFAM" id="SSF56112">
    <property type="entry name" value="Protein kinase-like (PK-like)"/>
    <property type="match status" value="1"/>
</dbReference>
<accession>C7N6I3</accession>
<dbReference type="eggNOG" id="COG0515">
    <property type="taxonomic scope" value="Bacteria"/>
</dbReference>
<dbReference type="PROSITE" id="PS50011">
    <property type="entry name" value="PROTEIN_KINASE_DOM"/>
    <property type="match status" value="1"/>
</dbReference>
<keyword evidence="6" id="KW-0472">Membrane</keyword>
<protein>
    <submittedName>
        <fullName evidence="8">Protein kinase family protein</fullName>
    </submittedName>
</protein>
<keyword evidence="9" id="KW-1185">Reference proteome</keyword>
<keyword evidence="2" id="KW-0808">Transferase</keyword>
<sequence>MAIDRTPRRNVAPTIVSGPGTIVDVAGDSPVLSGADLDFYDDSGEAYILRTSQALGAGGQGTVVLADRAFDGRTYAAKISWQAQSARDRMSRRAVITFLRNLTATHPLGERHFTETHLMPIVASGSITDTVPELGSTTYDVAIMPVCSDALSSRTDVSFEEIRDVILPQTAQALHLLHEHRIVHRDIKPKNLYYLENQLVVGDFGISSVLDEGRDTGTTKIDRRTPGYSPHSSVIQRENDWYSLGYTIWTLYNGGVHPHQALIDADDLSAVLVGKRPVAFVAKRPEHECLGKLIYGLTRASSVDRMGYDDVQRWLDDPQGFTYAESAQPAPRAGYQFEGTLYTDYTKLAEALSANWERGKRHLYTKLLENFFRTHGENDLAVALNDIVEVDRATVKNHDLGLSRAISVIGGDFSTYHWHGTAFGLMGFRAAHDNGRLSRAELLAFVQTGQLSWNAQRAGADPRILDVLQRLEEAASDNEDFAVEAALQMLSPQGASLEGCTTPDQLFAWLCRTPAGFYRRIDDTAFLHRIAGFNAACGRFAQSLEFDRSIKNGAEAVANNVLVLFEKSCANPAAVRRFYELYGPYGHVTWVCRHADYYTATDDDSRALLRKLSGAKTAVTSIENAIQKLGALQTDVIKLQSSLADNPYLAYLGIDQPGSTVKANYSDSYFTGYFAGSEVPRGYARAVADASTAEPAFASELRSDGVERLPSHYANDARDVVERVAGDLKTASQNQRSGRAFFKPVLKILLTVAFVLVVGMFWGYLPMGIPQMNDYFLFYLAEDVFDGLRFAPTTYTSLALIGFITATGASMAPRVAKLVRHVTANATSARIEHLSQRIESEASRFNTNNDALRAWWEKGNPGPIPRICEASRQLERAEENSTGTASSTFCNVLFWVGTATCALSMLAFTMHGSTAAIAHSTTVGGCIPADILQIANVVVALAAYALLARFLPSSKGFPSVCLLCAAPFAMAAVFLFTQLVIALLPVIILLLIILYFLGR</sequence>
<evidence type="ECO:0000256" key="2">
    <source>
        <dbReference type="ARBA" id="ARBA00022679"/>
    </source>
</evidence>
<feature type="transmembrane region" description="Helical" evidence="6">
    <location>
        <begin position="981"/>
        <end position="998"/>
    </location>
</feature>
<dbReference type="InterPro" id="IPR008271">
    <property type="entry name" value="Ser/Thr_kinase_AS"/>
</dbReference>